<organism evidence="1 2">
    <name type="scientific">Blepharisma stoltei</name>
    <dbReference type="NCBI Taxonomy" id="1481888"/>
    <lineage>
        <taxon>Eukaryota</taxon>
        <taxon>Sar</taxon>
        <taxon>Alveolata</taxon>
        <taxon>Ciliophora</taxon>
        <taxon>Postciliodesmatophora</taxon>
        <taxon>Heterotrichea</taxon>
        <taxon>Heterotrichida</taxon>
        <taxon>Blepharismidae</taxon>
        <taxon>Blepharisma</taxon>
    </lineage>
</organism>
<dbReference type="EMBL" id="CAJZBQ010000005">
    <property type="protein sequence ID" value="CAG9312018.1"/>
    <property type="molecule type" value="Genomic_DNA"/>
</dbReference>
<protein>
    <submittedName>
        <fullName evidence="1">Uncharacterized protein</fullName>
    </submittedName>
</protein>
<dbReference type="Proteomes" id="UP001162131">
    <property type="component" value="Unassembled WGS sequence"/>
</dbReference>
<gene>
    <name evidence="1" type="ORF">BSTOLATCC_MIC5276</name>
</gene>
<comment type="caution">
    <text evidence="1">The sequence shown here is derived from an EMBL/GenBank/DDBJ whole genome shotgun (WGS) entry which is preliminary data.</text>
</comment>
<accession>A0AAU9I9P0</accession>
<name>A0AAU9I9P0_9CILI</name>
<proteinExistence type="predicted"/>
<dbReference type="AlphaFoldDB" id="A0AAU9I9P0"/>
<sequence>MVKRISIKRLLSLKYKNSFSILHMQTINRIWVGKAKFYNCLVKIAVDFHMTIFEIFFFSLILKSAKIRKEEFFTIAAWLVKCVTTHDGFLYQSVANKLVKNLKAVTLGWILKFTLGLQLRISTMPGILIYSQDFGISLQSIQFFEIKVNQFLSRLAQKIAAEITEEVLFLVT</sequence>
<keyword evidence="2" id="KW-1185">Reference proteome</keyword>
<evidence type="ECO:0000313" key="2">
    <source>
        <dbReference type="Proteomes" id="UP001162131"/>
    </source>
</evidence>
<evidence type="ECO:0000313" key="1">
    <source>
        <dbReference type="EMBL" id="CAG9312018.1"/>
    </source>
</evidence>
<reference evidence="1" key="1">
    <citation type="submission" date="2021-09" db="EMBL/GenBank/DDBJ databases">
        <authorList>
            <consortium name="AG Swart"/>
            <person name="Singh M."/>
            <person name="Singh A."/>
            <person name="Seah K."/>
            <person name="Emmerich C."/>
        </authorList>
    </citation>
    <scope>NUCLEOTIDE SEQUENCE</scope>
    <source>
        <strain evidence="1">ATCC30299</strain>
    </source>
</reference>